<dbReference type="Gene3D" id="3.80.10.10">
    <property type="entry name" value="Ribonuclease Inhibitor"/>
    <property type="match status" value="2"/>
</dbReference>
<reference evidence="4" key="2">
    <citation type="journal article" date="2021" name="Genome Biol. Evol.">
        <title>Developing a high-quality reference genome for a parasitic bivalve with doubly uniparental inheritance (Bivalvia: Unionida).</title>
        <authorList>
            <person name="Smith C.H."/>
        </authorList>
    </citation>
    <scope>NUCLEOTIDE SEQUENCE</scope>
    <source>
        <strain evidence="4">CHS0354</strain>
        <tissue evidence="4">Mantle</tissue>
    </source>
</reference>
<name>A0AAE0RST0_9BIVA</name>
<dbReference type="PANTHER" id="PTHR24369:SF210">
    <property type="entry name" value="CHAOPTIN-RELATED"/>
    <property type="match status" value="1"/>
</dbReference>
<comment type="caution">
    <text evidence="4">The sequence shown here is derived from an EMBL/GenBank/DDBJ whole genome shotgun (WGS) entry which is preliminary data.</text>
</comment>
<evidence type="ECO:0000256" key="2">
    <source>
        <dbReference type="ARBA" id="ARBA00022729"/>
    </source>
</evidence>
<reference evidence="4" key="3">
    <citation type="submission" date="2023-05" db="EMBL/GenBank/DDBJ databases">
        <authorList>
            <person name="Smith C.H."/>
        </authorList>
    </citation>
    <scope>NUCLEOTIDE SEQUENCE</scope>
    <source>
        <strain evidence="4">CHS0354</strain>
        <tissue evidence="4">Mantle</tissue>
    </source>
</reference>
<dbReference type="Proteomes" id="UP001195483">
    <property type="component" value="Unassembled WGS sequence"/>
</dbReference>
<protein>
    <submittedName>
        <fullName evidence="4">Uncharacterized protein</fullName>
    </submittedName>
</protein>
<proteinExistence type="predicted"/>
<evidence type="ECO:0000313" key="4">
    <source>
        <dbReference type="EMBL" id="KAK3578929.1"/>
    </source>
</evidence>
<organism evidence="4 5">
    <name type="scientific">Potamilus streckersoni</name>
    <dbReference type="NCBI Taxonomy" id="2493646"/>
    <lineage>
        <taxon>Eukaryota</taxon>
        <taxon>Metazoa</taxon>
        <taxon>Spiralia</taxon>
        <taxon>Lophotrochozoa</taxon>
        <taxon>Mollusca</taxon>
        <taxon>Bivalvia</taxon>
        <taxon>Autobranchia</taxon>
        <taxon>Heteroconchia</taxon>
        <taxon>Palaeoheterodonta</taxon>
        <taxon>Unionida</taxon>
        <taxon>Unionoidea</taxon>
        <taxon>Unionidae</taxon>
        <taxon>Ambleminae</taxon>
        <taxon>Lampsilini</taxon>
        <taxon>Potamilus</taxon>
    </lineage>
</organism>
<dbReference type="SUPFAM" id="SSF52058">
    <property type="entry name" value="L domain-like"/>
    <property type="match status" value="1"/>
</dbReference>
<sequence length="324" mass="36662">MVDGSVLVAGVCFCTSCNCTRERQYLYLTCNQPNEDEIQDCFEKNKDAINVSVTNSSLTRVPPSISSLQRLLDIGLIWLPMLFNYTVNVSGNAISNFTNHKGIRVSDFKSKTSFRVDLQRNNLTTIDVNYLLRLGKAEHIWDIYNTGIGGIDILYNPVVCDCLLYPFTVYLNAFRFMDDLNRVYIMRCAKPLGLSTTPIAEVSIHDFNCSVEDCPPLCQCTRTIALDLITLVCVNDTLDTIPFELPNGKFINLSVHSRNVRELSDRTYFRNVTNLDLSFSSISTIHADFLPNFERLGTIQIYNNSLTTLPEEIQNMNLENISSL</sequence>
<gene>
    <name evidence="4" type="ORF">CHS0354_035561</name>
</gene>
<dbReference type="GO" id="GO:0005886">
    <property type="term" value="C:plasma membrane"/>
    <property type="evidence" value="ECO:0007669"/>
    <property type="project" value="TreeGrafter"/>
</dbReference>
<keyword evidence="1" id="KW-0433">Leucine-rich repeat</keyword>
<dbReference type="PANTHER" id="PTHR24369">
    <property type="entry name" value="ANTIGEN BSP, PUTATIVE-RELATED"/>
    <property type="match status" value="1"/>
</dbReference>
<keyword evidence="3" id="KW-0677">Repeat</keyword>
<reference evidence="4" key="1">
    <citation type="journal article" date="2021" name="Genome Biol. Evol.">
        <title>A High-Quality Reference Genome for a Parasitic Bivalve with Doubly Uniparental Inheritance (Bivalvia: Unionida).</title>
        <authorList>
            <person name="Smith C.H."/>
        </authorList>
    </citation>
    <scope>NUCLEOTIDE SEQUENCE</scope>
    <source>
        <strain evidence="4">CHS0354</strain>
    </source>
</reference>
<dbReference type="AlphaFoldDB" id="A0AAE0RST0"/>
<dbReference type="InterPro" id="IPR032675">
    <property type="entry name" value="LRR_dom_sf"/>
</dbReference>
<evidence type="ECO:0000256" key="1">
    <source>
        <dbReference type="ARBA" id="ARBA00022614"/>
    </source>
</evidence>
<evidence type="ECO:0000313" key="5">
    <source>
        <dbReference type="Proteomes" id="UP001195483"/>
    </source>
</evidence>
<dbReference type="EMBL" id="JAEAOA010002072">
    <property type="protein sequence ID" value="KAK3578929.1"/>
    <property type="molecule type" value="Genomic_DNA"/>
</dbReference>
<keyword evidence="5" id="KW-1185">Reference proteome</keyword>
<dbReference type="InterPro" id="IPR050541">
    <property type="entry name" value="LRR_TM_domain-containing"/>
</dbReference>
<evidence type="ECO:0000256" key="3">
    <source>
        <dbReference type="ARBA" id="ARBA00022737"/>
    </source>
</evidence>
<keyword evidence="2" id="KW-0732">Signal</keyword>
<accession>A0AAE0RST0</accession>